<keyword evidence="2 4" id="KW-0863">Zinc-finger</keyword>
<protein>
    <recommendedName>
        <fullName evidence="6">C3H1-type domain-containing protein</fullName>
    </recommendedName>
</protein>
<evidence type="ECO:0000256" key="3">
    <source>
        <dbReference type="ARBA" id="ARBA00022833"/>
    </source>
</evidence>
<organism evidence="7 8">
    <name type="scientific">Grifola frondosa</name>
    <name type="common">Maitake</name>
    <name type="synonym">Polyporus frondosus</name>
    <dbReference type="NCBI Taxonomy" id="5627"/>
    <lineage>
        <taxon>Eukaryota</taxon>
        <taxon>Fungi</taxon>
        <taxon>Dikarya</taxon>
        <taxon>Basidiomycota</taxon>
        <taxon>Agaricomycotina</taxon>
        <taxon>Agaricomycetes</taxon>
        <taxon>Polyporales</taxon>
        <taxon>Grifolaceae</taxon>
        <taxon>Grifola</taxon>
    </lineage>
</organism>
<feature type="region of interest" description="Disordered" evidence="5">
    <location>
        <begin position="1"/>
        <end position="37"/>
    </location>
</feature>
<accession>A0A1C7M636</accession>
<dbReference type="Pfam" id="PF14608">
    <property type="entry name" value="zf-CCCH_2"/>
    <property type="match status" value="2"/>
</dbReference>
<feature type="domain" description="C3H1-type" evidence="6">
    <location>
        <begin position="438"/>
        <end position="465"/>
    </location>
</feature>
<dbReference type="InterPro" id="IPR000571">
    <property type="entry name" value="Znf_CCCH"/>
</dbReference>
<dbReference type="SUPFAM" id="SSF90229">
    <property type="entry name" value="CCCH zinc finger"/>
    <property type="match status" value="1"/>
</dbReference>
<dbReference type="EMBL" id="LUGG01000009">
    <property type="protein sequence ID" value="OBZ72381.1"/>
    <property type="molecule type" value="Genomic_DNA"/>
</dbReference>
<feature type="compositionally biased region" description="Polar residues" evidence="5">
    <location>
        <begin position="306"/>
        <end position="317"/>
    </location>
</feature>
<dbReference type="OrthoDB" id="3241493at2759"/>
<feature type="region of interest" description="Disordered" evidence="5">
    <location>
        <begin position="197"/>
        <end position="216"/>
    </location>
</feature>
<keyword evidence="8" id="KW-1185">Reference proteome</keyword>
<dbReference type="Pfam" id="PF00642">
    <property type="entry name" value="zf-CCCH"/>
    <property type="match status" value="1"/>
</dbReference>
<dbReference type="GO" id="GO:0008270">
    <property type="term" value="F:zinc ion binding"/>
    <property type="evidence" value="ECO:0007669"/>
    <property type="project" value="UniProtKB-KW"/>
</dbReference>
<name>A0A1C7M636_GRIFR</name>
<dbReference type="InterPro" id="IPR036855">
    <property type="entry name" value="Znf_CCCH_sf"/>
</dbReference>
<gene>
    <name evidence="7" type="ORF">A0H81_07366</name>
</gene>
<evidence type="ECO:0000256" key="5">
    <source>
        <dbReference type="SAM" id="MobiDB-lite"/>
    </source>
</evidence>
<evidence type="ECO:0000313" key="7">
    <source>
        <dbReference type="EMBL" id="OBZ72381.1"/>
    </source>
</evidence>
<dbReference type="SMART" id="SM00356">
    <property type="entry name" value="ZnF_C3H1"/>
    <property type="match status" value="3"/>
</dbReference>
<dbReference type="Gene3D" id="3.30.1370.210">
    <property type="match status" value="1"/>
</dbReference>
<evidence type="ECO:0000256" key="1">
    <source>
        <dbReference type="ARBA" id="ARBA00022723"/>
    </source>
</evidence>
<evidence type="ECO:0000256" key="2">
    <source>
        <dbReference type="ARBA" id="ARBA00022771"/>
    </source>
</evidence>
<feature type="zinc finger region" description="C3H1-type" evidence="4">
    <location>
        <begin position="438"/>
        <end position="465"/>
    </location>
</feature>
<feature type="zinc finger region" description="C3H1-type" evidence="4">
    <location>
        <begin position="553"/>
        <end position="582"/>
    </location>
</feature>
<feature type="domain" description="C3H1-type" evidence="6">
    <location>
        <begin position="553"/>
        <end position="582"/>
    </location>
</feature>
<sequence>MLTDDLPWPELGNVSRGATRGNQGHKGSLGPPDSEGRCTLQLRVQPGVLAVRLNRQASDWYNILNNEVNRALKLTKTFWRKARRRQDYDHRADQDHMELHEWLQQLKDKVISHLEVLLQKGEIQGPPYNMPENVEITFLRKFIERQAAGIPHNPRLRRAYIQSRPAGTEHQQLSHNVAGTSSTPISIAAWNAMDDQDDSAIEDNTPSAANHSQTDHQSLISEVASNRRLLADARLAWSHAQKETKEAFAKYSACLDAESKARQQVTHAEERRDTLMASLVEGFRGEYMESSDISAKQSPAADESQLPRSESRASTSQSHDDSMNAIHNGVALQDAAWKNMREMHWPPQNDAMGHEADVVDQNFSPAARRPDLQMGGMGPMERKHPRDWELQGALRFKLSSVLYENNAPQGQAAFEVSSRMFRTAQARRECAQPLLFCFDLPKLCRNFALGHCPQGEECNFIHANPPAWDMSTMLALSQAFAQLAVQNGLNPQMSLTSLASQTNPWLWTPVATQSADPLTRRRESLPPPYFPTPPTVRTLPSMSLPQVKYKPLSRKTTLCRHFVKNKGWCPLNNECNYIHDKDLAEHGIQDVRFISNRSGSSTTPTQHSKGLAGSKQSHCWAYVQDKCHVRDCPYLHPVAKHLYDRYTPCLAWPNCFRGIACPYKHPELHVAPVDQQPSCEEPVDEMPSGAVQYNGTTYFPIVPNISLPSREDDRPFTITDPWIDFCEPFDPPRRHRPPTRHPLLVSQSRPLPPLQALERALEQLRRTSLAEADLPYVSWKQRQRAGNVRRISVAVIRRNEEKKAAESAADKTNNWRLNAAPLDRRSWTPSPLSAKRTKTHARAHSLLQAVLFSLPSIYVSHSDVAHPHVFSLLTDTADPTIRHWTFRCIP</sequence>
<evidence type="ECO:0000256" key="4">
    <source>
        <dbReference type="PROSITE-ProRule" id="PRU00723"/>
    </source>
</evidence>
<feature type="region of interest" description="Disordered" evidence="5">
    <location>
        <begin position="288"/>
        <end position="323"/>
    </location>
</feature>
<feature type="compositionally biased region" description="Polar residues" evidence="5">
    <location>
        <begin position="202"/>
        <end position="216"/>
    </location>
</feature>
<keyword evidence="1 4" id="KW-0479">Metal-binding</keyword>
<reference evidence="7 8" key="1">
    <citation type="submission" date="2016-03" db="EMBL/GenBank/DDBJ databases">
        <title>Whole genome sequencing of Grifola frondosa 9006-11.</title>
        <authorList>
            <person name="Min B."/>
            <person name="Park H."/>
            <person name="Kim J.-G."/>
            <person name="Cho H."/>
            <person name="Oh Y.-L."/>
            <person name="Kong W.-S."/>
            <person name="Choi I.-G."/>
        </authorList>
    </citation>
    <scope>NUCLEOTIDE SEQUENCE [LARGE SCALE GENOMIC DNA]</scope>
    <source>
        <strain evidence="7 8">9006-11</strain>
    </source>
</reference>
<keyword evidence="3 4" id="KW-0862">Zinc</keyword>
<evidence type="ECO:0000259" key="6">
    <source>
        <dbReference type="PROSITE" id="PS50103"/>
    </source>
</evidence>
<dbReference type="Proteomes" id="UP000092993">
    <property type="component" value="Unassembled WGS sequence"/>
</dbReference>
<dbReference type="AlphaFoldDB" id="A0A1C7M636"/>
<dbReference type="PROSITE" id="PS50103">
    <property type="entry name" value="ZF_C3H1"/>
    <property type="match status" value="2"/>
</dbReference>
<comment type="caution">
    <text evidence="7">The sequence shown here is derived from an EMBL/GenBank/DDBJ whole genome shotgun (WGS) entry which is preliminary data.</text>
</comment>
<evidence type="ECO:0000313" key="8">
    <source>
        <dbReference type="Proteomes" id="UP000092993"/>
    </source>
</evidence>
<proteinExistence type="predicted"/>